<evidence type="ECO:0000313" key="9">
    <source>
        <dbReference type="EMBL" id="KAF4658370.1"/>
    </source>
</evidence>
<evidence type="ECO:0000256" key="1">
    <source>
        <dbReference type="ARBA" id="ARBA00004123"/>
    </source>
</evidence>
<dbReference type="Proteomes" id="UP000570595">
    <property type="component" value="Unassembled WGS sequence"/>
</dbReference>
<organism evidence="8 10">
    <name type="scientific">Perkinsus olseni</name>
    <name type="common">Perkinsus atlanticus</name>
    <dbReference type="NCBI Taxonomy" id="32597"/>
    <lineage>
        <taxon>Eukaryota</taxon>
        <taxon>Sar</taxon>
        <taxon>Alveolata</taxon>
        <taxon>Perkinsozoa</taxon>
        <taxon>Perkinsea</taxon>
        <taxon>Perkinsida</taxon>
        <taxon>Perkinsidae</taxon>
        <taxon>Perkinsus</taxon>
    </lineage>
</organism>
<dbReference type="InterPro" id="IPR029004">
    <property type="entry name" value="Ribosomal_eL28/Mak16"/>
</dbReference>
<feature type="compositionally biased region" description="Acidic residues" evidence="6">
    <location>
        <begin position="188"/>
        <end position="199"/>
    </location>
</feature>
<evidence type="ECO:0000313" key="11">
    <source>
        <dbReference type="Proteomes" id="UP000572268"/>
    </source>
</evidence>
<feature type="coiled-coil region" evidence="5">
    <location>
        <begin position="109"/>
        <end position="148"/>
    </location>
</feature>
<evidence type="ECO:0000256" key="3">
    <source>
        <dbReference type="ARBA" id="ARBA00023242"/>
    </source>
</evidence>
<accession>A0A7J6L711</accession>
<feature type="region of interest" description="Disordered" evidence="6">
    <location>
        <begin position="185"/>
        <end position="318"/>
    </location>
</feature>
<comment type="caution">
    <text evidence="8">The sequence shown here is derived from an EMBL/GenBank/DDBJ whole genome shotgun (WGS) entry which is preliminary data.</text>
</comment>
<dbReference type="GO" id="GO:0000470">
    <property type="term" value="P:maturation of LSU-rRNA"/>
    <property type="evidence" value="ECO:0007669"/>
    <property type="project" value="TreeGrafter"/>
</dbReference>
<sequence>MQNDDTIWTCIGPGKGFCSFKVKRKDPPQVFCTNKYNVTGMCSKVTCPLANSNYATVMEDEGVCYLFVKTVERAHSPKNLWEKIKLSKNYAEALQQIDKALEFWPGHQINRCKQRLTRLRQTLIRARKLELRDEKKELSVVKKKTEKRERNREAHALRAAKVEESIGTALLARLRKGTYGDLYKQKDVEEEEEELEEGLEADHLSGESEDEEYEVEEEDELQAMMADGKSNFVAAGDNDDEDESSGEEESEGEEIDEDMEDIEDQSDLIAALAGSKVEGRPLRKVPRVEVEYEYEDHAQQKQPMMATRSTSKKGSSSR</sequence>
<evidence type="ECO:0000256" key="4">
    <source>
        <dbReference type="PIRNR" id="PIRNR003352"/>
    </source>
</evidence>
<comment type="similarity">
    <text evidence="2 4">Belongs to the MAK16 family.</text>
</comment>
<keyword evidence="3 4" id="KW-0539">Nucleus</keyword>
<dbReference type="EMBL" id="JABANN010000477">
    <property type="protein sequence ID" value="KAF4658370.1"/>
    <property type="molecule type" value="Genomic_DNA"/>
</dbReference>
<gene>
    <name evidence="8" type="primary">MAK16</name>
    <name evidence="9" type="ORF">FOL46_006980</name>
    <name evidence="8" type="ORF">FOZ61_007857</name>
</gene>
<dbReference type="AlphaFoldDB" id="A0A7J6L711"/>
<evidence type="ECO:0000259" key="7">
    <source>
        <dbReference type="Pfam" id="PF01778"/>
    </source>
</evidence>
<evidence type="ECO:0000256" key="5">
    <source>
        <dbReference type="SAM" id="Coils"/>
    </source>
</evidence>
<dbReference type="Proteomes" id="UP000572268">
    <property type="component" value="Unassembled WGS sequence"/>
</dbReference>
<dbReference type="Gene3D" id="3.30.390.110">
    <property type="match status" value="1"/>
</dbReference>
<dbReference type="PANTHER" id="PTHR23405:SF4">
    <property type="entry name" value="PROTEIN MAK16 HOMOLOG"/>
    <property type="match status" value="1"/>
</dbReference>
<evidence type="ECO:0000256" key="2">
    <source>
        <dbReference type="ARBA" id="ARBA00005514"/>
    </source>
</evidence>
<dbReference type="FunFam" id="3.30.390.110:FF:000001">
    <property type="entry name" value="Protein MAK16 homolog"/>
    <property type="match status" value="1"/>
</dbReference>
<feature type="domain" description="Ribosomal eL28/Mak16" evidence="7">
    <location>
        <begin position="7"/>
        <end position="121"/>
    </location>
</feature>
<dbReference type="PANTHER" id="PTHR23405">
    <property type="entry name" value="MAINTENANCE OF KILLER 16 MAK16 PROTEIN-RELATED"/>
    <property type="match status" value="1"/>
</dbReference>
<comment type="subcellular location">
    <subcellularLocation>
        <location evidence="1">Nucleus</location>
    </subcellularLocation>
</comment>
<evidence type="ECO:0000256" key="6">
    <source>
        <dbReference type="SAM" id="MobiDB-lite"/>
    </source>
</evidence>
<keyword evidence="5" id="KW-0175">Coiled coil</keyword>
<dbReference type="OrthoDB" id="10251342at2759"/>
<protein>
    <recommendedName>
        <fullName evidence="4">Protein MAK16 homolog</fullName>
    </recommendedName>
</protein>
<proteinExistence type="inferred from homology"/>
<feature type="compositionally biased region" description="Low complexity" evidence="6">
    <location>
        <begin position="307"/>
        <end position="318"/>
    </location>
</feature>
<dbReference type="PIRSF" id="PIRSF003352">
    <property type="entry name" value="MAK16"/>
    <property type="match status" value="1"/>
</dbReference>
<evidence type="ECO:0000313" key="10">
    <source>
        <dbReference type="Proteomes" id="UP000570595"/>
    </source>
</evidence>
<feature type="compositionally biased region" description="Acidic residues" evidence="6">
    <location>
        <begin position="237"/>
        <end position="266"/>
    </location>
</feature>
<name>A0A7J6L711_PEROL</name>
<dbReference type="Pfam" id="PF04874">
    <property type="entry name" value="Mak16"/>
    <property type="match status" value="1"/>
</dbReference>
<dbReference type="GO" id="GO:0005730">
    <property type="term" value="C:nucleolus"/>
    <property type="evidence" value="ECO:0007669"/>
    <property type="project" value="UniProtKB-UniRule"/>
</dbReference>
<dbReference type="GO" id="GO:0030687">
    <property type="term" value="C:preribosome, large subunit precursor"/>
    <property type="evidence" value="ECO:0007669"/>
    <property type="project" value="TreeGrafter"/>
</dbReference>
<feature type="compositionally biased region" description="Acidic residues" evidence="6">
    <location>
        <begin position="207"/>
        <end position="221"/>
    </location>
</feature>
<dbReference type="InterPro" id="IPR006958">
    <property type="entry name" value="Mak16"/>
</dbReference>
<reference evidence="10 11" key="1">
    <citation type="submission" date="2020-04" db="EMBL/GenBank/DDBJ databases">
        <title>Perkinsus olseni comparative genomics.</title>
        <authorList>
            <person name="Bogema D.R."/>
        </authorList>
    </citation>
    <scope>NUCLEOTIDE SEQUENCE [LARGE SCALE GENOMIC DNA]</scope>
    <source>
        <strain evidence="8">ATCC PRA-179</strain>
        <strain evidence="9">ATCC PRA-31</strain>
    </source>
</reference>
<feature type="compositionally biased region" description="Basic and acidic residues" evidence="6">
    <location>
        <begin position="277"/>
        <end position="299"/>
    </location>
</feature>
<dbReference type="EMBL" id="JABAHT010000497">
    <property type="protein sequence ID" value="KAF4654960.1"/>
    <property type="molecule type" value="Genomic_DNA"/>
</dbReference>
<evidence type="ECO:0000313" key="8">
    <source>
        <dbReference type="EMBL" id="KAF4654960.1"/>
    </source>
</evidence>
<dbReference type="Pfam" id="PF01778">
    <property type="entry name" value="Ribosomal_L28e"/>
    <property type="match status" value="1"/>
</dbReference>
<dbReference type="GO" id="GO:0000460">
    <property type="term" value="P:maturation of 5.8S rRNA"/>
    <property type="evidence" value="ECO:0007669"/>
    <property type="project" value="TreeGrafter"/>
</dbReference>